<gene>
    <name evidence="1" type="ORF">CFN58_00535</name>
</gene>
<organism evidence="1 2">
    <name type="scientific">Pseudomonas avellanae</name>
    <dbReference type="NCBI Taxonomy" id="46257"/>
    <lineage>
        <taxon>Bacteria</taxon>
        <taxon>Pseudomonadati</taxon>
        <taxon>Pseudomonadota</taxon>
        <taxon>Gammaproteobacteria</taxon>
        <taxon>Pseudomonadales</taxon>
        <taxon>Pseudomonadaceae</taxon>
        <taxon>Pseudomonas</taxon>
    </lineage>
</organism>
<evidence type="ECO:0000313" key="1">
    <source>
        <dbReference type="EMBL" id="OZI88013.1"/>
    </source>
</evidence>
<proteinExistence type="predicted"/>
<sequence length="66" mass="7344">MRVFEGMYIKQVRISGAAYLRRRLIATEQKLRTPHLSGITSPCPAIPAMLMNRALAAMQEKQISGA</sequence>
<dbReference type="Proteomes" id="UP000217163">
    <property type="component" value="Unassembled WGS sequence"/>
</dbReference>
<name>A0A261WQH6_9PSED</name>
<protein>
    <submittedName>
        <fullName evidence="1">Uncharacterized protein</fullName>
    </submittedName>
</protein>
<comment type="caution">
    <text evidence="1">The sequence shown here is derived from an EMBL/GenBank/DDBJ whole genome shotgun (WGS) entry which is preliminary data.</text>
</comment>
<dbReference type="EMBL" id="NKQU01000004">
    <property type="protein sequence ID" value="OZI88013.1"/>
    <property type="molecule type" value="Genomic_DNA"/>
</dbReference>
<reference evidence="2" key="1">
    <citation type="journal article" date="2016" name="Sci. Rep.">
        <title>Genome analysis of the kiwifruit canker pathogen Pseudomonas syringae pv. actinidiae biovar 5.</title>
        <authorList>
            <person name="Fujikawa T."/>
            <person name="Sawada H."/>
        </authorList>
    </citation>
    <scope>NUCLEOTIDE SEQUENCE [LARGE SCALE GENOMIC DNA]</scope>
    <source>
        <strain evidence="2">MAFF 212061</strain>
    </source>
</reference>
<evidence type="ECO:0000313" key="2">
    <source>
        <dbReference type="Proteomes" id="UP000217163"/>
    </source>
</evidence>
<accession>A0A261WQH6</accession>
<dbReference type="AlphaFoldDB" id="A0A261WQH6"/>